<evidence type="ECO:0000259" key="6">
    <source>
        <dbReference type="Pfam" id="PF06925"/>
    </source>
</evidence>
<gene>
    <name evidence="7" type="ORF">D7Z26_20095</name>
</gene>
<dbReference type="PANTHER" id="PTHR43025:SF3">
    <property type="entry name" value="MONOGALACTOSYLDIACYLGLYCEROL SYNTHASE 1, CHLOROPLASTIC"/>
    <property type="match status" value="1"/>
</dbReference>
<dbReference type="AlphaFoldDB" id="A0A494XK49"/>
<dbReference type="RefSeq" id="WP_120978795.1">
    <property type="nucleotide sequence ID" value="NZ_RBZM01000008.1"/>
</dbReference>
<organism evidence="7 8">
    <name type="scientific">Cohnella endophytica</name>
    <dbReference type="NCBI Taxonomy" id="2419778"/>
    <lineage>
        <taxon>Bacteria</taxon>
        <taxon>Bacillati</taxon>
        <taxon>Bacillota</taxon>
        <taxon>Bacilli</taxon>
        <taxon>Bacillales</taxon>
        <taxon>Paenibacillaceae</taxon>
        <taxon>Cohnella</taxon>
    </lineage>
</organism>
<name>A0A494XK49_9BACL</name>
<keyword evidence="4 7" id="KW-0808">Transferase</keyword>
<dbReference type="PANTHER" id="PTHR43025">
    <property type="entry name" value="MONOGALACTOSYLDIACYLGLYCEROL SYNTHASE"/>
    <property type="match status" value="1"/>
</dbReference>
<comment type="similarity">
    <text evidence="2">Belongs to the glycosyltransferase 28 family.</text>
</comment>
<dbReference type="OrthoDB" id="9815663at2"/>
<accession>A0A494XK49</accession>
<dbReference type="Gene3D" id="3.40.50.2000">
    <property type="entry name" value="Glycogen Phosphorylase B"/>
    <property type="match status" value="1"/>
</dbReference>
<reference evidence="7 8" key="1">
    <citation type="submission" date="2018-10" db="EMBL/GenBank/DDBJ databases">
        <title>Cohnella sp. M2MS4P-1, whole genome shotgun sequence.</title>
        <authorList>
            <person name="Tuo L."/>
        </authorList>
    </citation>
    <scope>NUCLEOTIDE SEQUENCE [LARGE SCALE GENOMIC DNA]</scope>
    <source>
        <strain evidence="7 8">M2MS4P-1</strain>
    </source>
</reference>
<proteinExistence type="inferred from homology"/>
<dbReference type="Pfam" id="PF04101">
    <property type="entry name" value="Glyco_tran_28_C"/>
    <property type="match status" value="1"/>
</dbReference>
<evidence type="ECO:0000256" key="4">
    <source>
        <dbReference type="ARBA" id="ARBA00022679"/>
    </source>
</evidence>
<dbReference type="GO" id="GO:0016758">
    <property type="term" value="F:hexosyltransferase activity"/>
    <property type="evidence" value="ECO:0007669"/>
    <property type="project" value="InterPro"/>
</dbReference>
<dbReference type="EMBL" id="RBZM01000008">
    <property type="protein sequence ID" value="RKP50112.1"/>
    <property type="molecule type" value="Genomic_DNA"/>
</dbReference>
<dbReference type="InterPro" id="IPR007235">
    <property type="entry name" value="Glyco_trans_28_C"/>
</dbReference>
<evidence type="ECO:0000256" key="1">
    <source>
        <dbReference type="ARBA" id="ARBA00004370"/>
    </source>
</evidence>
<evidence type="ECO:0000256" key="2">
    <source>
        <dbReference type="ARBA" id="ARBA00006962"/>
    </source>
</evidence>
<dbReference type="InterPro" id="IPR009695">
    <property type="entry name" value="Diacylglyc_glucosyltr_N"/>
</dbReference>
<dbReference type="Proteomes" id="UP000282076">
    <property type="component" value="Unassembled WGS sequence"/>
</dbReference>
<sequence>MAKKKKIFILYARFGDGHWQAATALRQSFECLGRTEVKLIDLLAESHPVLNEVSRFVYNKSYNLLPQVYGWVYDATKGMKSDSLFANWLHSFGALTLRKLMEQERPDAIIHTFPTLVLPFIARKSGYTIPMYNVVTDFDLHRRWVHPEVDKYYVATEDISVQLSKLGVHSDRIAATGIPIRPTFLNGMNAKSIFARYGLSPERPIALIMAAPNVPCSETAEMCRSLSGKCRAQVIVVCGRNRALYDELSEIFSFEPSVLTLGFVERIDELMAVSSCIVTKPGGLTLSEAIAAQLPILLYRPVPGQELGNARYLESKGAAVICRSVEHLSRSVAELLQVPSRRIAMRNALKFLSKKNASDNIALDIERQLHIMEEASVATASPSDSVLVPT</sequence>
<dbReference type="InterPro" id="IPR050519">
    <property type="entry name" value="Glycosyltransf_28_UgtP"/>
</dbReference>
<feature type="domain" description="Diacylglycerol glucosyltransferase N-terminal" evidence="6">
    <location>
        <begin position="18"/>
        <end position="180"/>
    </location>
</feature>
<feature type="domain" description="Glycosyl transferase family 28 C-terminal" evidence="5">
    <location>
        <begin position="229"/>
        <end position="359"/>
    </location>
</feature>
<protein>
    <submittedName>
        <fullName evidence="7">Diacylglycerol glucosyltransferase</fullName>
    </submittedName>
</protein>
<evidence type="ECO:0000259" key="5">
    <source>
        <dbReference type="Pfam" id="PF04101"/>
    </source>
</evidence>
<comment type="subcellular location">
    <subcellularLocation>
        <location evidence="1">Membrane</location>
    </subcellularLocation>
</comment>
<evidence type="ECO:0000313" key="7">
    <source>
        <dbReference type="EMBL" id="RKP50112.1"/>
    </source>
</evidence>
<keyword evidence="3" id="KW-0328">Glycosyltransferase</keyword>
<dbReference type="GO" id="GO:0016020">
    <property type="term" value="C:membrane"/>
    <property type="evidence" value="ECO:0007669"/>
    <property type="project" value="UniProtKB-SubCell"/>
</dbReference>
<comment type="caution">
    <text evidence="7">The sequence shown here is derived from an EMBL/GenBank/DDBJ whole genome shotgun (WGS) entry which is preliminary data.</text>
</comment>
<evidence type="ECO:0000256" key="3">
    <source>
        <dbReference type="ARBA" id="ARBA00022676"/>
    </source>
</evidence>
<dbReference type="SUPFAM" id="SSF53756">
    <property type="entry name" value="UDP-Glycosyltransferase/glycogen phosphorylase"/>
    <property type="match status" value="1"/>
</dbReference>
<evidence type="ECO:0000313" key="8">
    <source>
        <dbReference type="Proteomes" id="UP000282076"/>
    </source>
</evidence>
<dbReference type="GO" id="GO:0009247">
    <property type="term" value="P:glycolipid biosynthetic process"/>
    <property type="evidence" value="ECO:0007669"/>
    <property type="project" value="InterPro"/>
</dbReference>
<keyword evidence="8" id="KW-1185">Reference proteome</keyword>
<dbReference type="Pfam" id="PF06925">
    <property type="entry name" value="MGDG_synth"/>
    <property type="match status" value="1"/>
</dbReference>